<protein>
    <submittedName>
        <fullName evidence="1">AlpA family transcriptional regulator</fullName>
    </submittedName>
</protein>
<reference evidence="1 2" key="1">
    <citation type="submission" date="2021-08" db="EMBL/GenBank/DDBJ databases">
        <title>Rheinheimera aquimaris sp. nov., isolated from seawater of the East Sea in Korea.</title>
        <authorList>
            <person name="Kim K.H."/>
            <person name="Wenting R."/>
            <person name="Kim K.R."/>
            <person name="Jeon C.O."/>
        </authorList>
    </citation>
    <scope>NUCLEOTIDE SEQUENCE [LARGE SCALE GENOMIC DNA]</scope>
    <source>
        <strain evidence="1 2">MA-13</strain>
    </source>
</reference>
<proteinExistence type="predicted"/>
<evidence type="ECO:0000313" key="2">
    <source>
        <dbReference type="Proteomes" id="UP000663814"/>
    </source>
</evidence>
<dbReference type="Pfam" id="PF05930">
    <property type="entry name" value="Phage_AlpA"/>
    <property type="match status" value="1"/>
</dbReference>
<gene>
    <name evidence="1" type="ORF">I4W93_013260</name>
</gene>
<name>A0ABS7XCS2_9GAMM</name>
<dbReference type="Gene3D" id="1.10.238.160">
    <property type="match status" value="1"/>
</dbReference>
<dbReference type="InterPro" id="IPR009061">
    <property type="entry name" value="DNA-bd_dom_put_sf"/>
</dbReference>
<dbReference type="RefSeq" id="WP_205311319.1">
    <property type="nucleotide sequence ID" value="NZ_JAERPS020000004.1"/>
</dbReference>
<dbReference type="EMBL" id="JAERPS020000004">
    <property type="protein sequence ID" value="MBZ9612567.1"/>
    <property type="molecule type" value="Genomic_DNA"/>
</dbReference>
<dbReference type="PANTHER" id="PTHR36154:SF1">
    <property type="entry name" value="DNA-BINDING TRANSCRIPTIONAL ACTIVATOR ALPA"/>
    <property type="match status" value="1"/>
</dbReference>
<sequence>MNSEISKQRLIRRSEVLSRVGLSRSSIYRRMTDGEFPRPIDIGGGRVAWLESDIDGWINQRLAEAGRAA</sequence>
<keyword evidence="2" id="KW-1185">Reference proteome</keyword>
<dbReference type="InterPro" id="IPR010260">
    <property type="entry name" value="AlpA"/>
</dbReference>
<dbReference type="SUPFAM" id="SSF46955">
    <property type="entry name" value="Putative DNA-binding domain"/>
    <property type="match status" value="1"/>
</dbReference>
<organism evidence="1 2">
    <name type="scientific">Rheinheimera maricola</name>
    <dbReference type="NCBI Taxonomy" id="2793282"/>
    <lineage>
        <taxon>Bacteria</taxon>
        <taxon>Pseudomonadati</taxon>
        <taxon>Pseudomonadota</taxon>
        <taxon>Gammaproteobacteria</taxon>
        <taxon>Chromatiales</taxon>
        <taxon>Chromatiaceae</taxon>
        <taxon>Rheinheimera</taxon>
    </lineage>
</organism>
<comment type="caution">
    <text evidence="1">The sequence shown here is derived from an EMBL/GenBank/DDBJ whole genome shotgun (WGS) entry which is preliminary data.</text>
</comment>
<dbReference type="Proteomes" id="UP000663814">
    <property type="component" value="Unassembled WGS sequence"/>
</dbReference>
<accession>A0ABS7XCS2</accession>
<dbReference type="PANTHER" id="PTHR36154">
    <property type="entry name" value="DNA-BINDING TRANSCRIPTIONAL ACTIVATOR ALPA"/>
    <property type="match status" value="1"/>
</dbReference>
<dbReference type="InterPro" id="IPR052931">
    <property type="entry name" value="Prophage_regulatory_activator"/>
</dbReference>
<evidence type="ECO:0000313" key="1">
    <source>
        <dbReference type="EMBL" id="MBZ9612567.1"/>
    </source>
</evidence>